<sequence>MLELRRVGEPTTRSNRPSRSGFSCEILKGSDRVWCWGVDSILGEEHMCAIRRSNSSVICWWCRRCEVWEKN</sequence>
<dbReference type="EMBL" id="CM000853">
    <property type="protein sequence ID" value="KRG92193.1"/>
    <property type="molecule type" value="Genomic_DNA"/>
</dbReference>
<reference evidence="2" key="3">
    <citation type="submission" date="2018-07" db="EMBL/GenBank/DDBJ databases">
        <title>WGS assembly of Glycine max.</title>
        <authorList>
            <person name="Schmutz J."/>
            <person name="Cannon S."/>
            <person name="Schlueter J."/>
            <person name="Ma J."/>
            <person name="Mitros T."/>
            <person name="Nelson W."/>
            <person name="Hyten D."/>
            <person name="Song Q."/>
            <person name="Thelen J."/>
            <person name="Cheng J."/>
            <person name="Xu D."/>
            <person name="Hellsten U."/>
            <person name="May G."/>
            <person name="Yu Y."/>
            <person name="Sakurai T."/>
            <person name="Umezawa T."/>
            <person name="Bhattacharyya M."/>
            <person name="Sandhu D."/>
            <person name="Valliyodan B."/>
            <person name="Lindquist E."/>
            <person name="Peto M."/>
            <person name="Grant D."/>
            <person name="Shu S."/>
            <person name="Goodstein D."/>
            <person name="Barry K."/>
            <person name="Futrell-Griggs M."/>
            <person name="Abernathy B."/>
            <person name="Du J."/>
            <person name="Tian Z."/>
            <person name="Zhu L."/>
            <person name="Gill N."/>
            <person name="Joshi T."/>
            <person name="Libault M."/>
            <person name="Sethuraman A."/>
            <person name="Zhang X."/>
            <person name="Shinozaki K."/>
            <person name="Nguyen H."/>
            <person name="Wing R."/>
            <person name="Cregan P."/>
            <person name="Specht J."/>
            <person name="Grimwood J."/>
            <person name="Rokhsar D."/>
            <person name="Stacey G."/>
            <person name="Shoemaker R."/>
            <person name="Jackson S."/>
        </authorList>
    </citation>
    <scope>NUCLEOTIDE SEQUENCE</scope>
    <source>
        <tissue evidence="2">Callus</tissue>
    </source>
</reference>
<dbReference type="InParanoid" id="A0A0R0ENQ8"/>
<dbReference type="SMR" id="A0A0R0ENQ8"/>
<evidence type="ECO:0000313" key="4">
    <source>
        <dbReference type="Proteomes" id="UP000008827"/>
    </source>
</evidence>
<evidence type="ECO:0000256" key="1">
    <source>
        <dbReference type="SAM" id="MobiDB-lite"/>
    </source>
</evidence>
<dbReference type="EnsemblPlants" id="KRG92193">
    <property type="protein sequence ID" value="KRG92193"/>
    <property type="gene ID" value="GLYMA_20G197200"/>
</dbReference>
<evidence type="ECO:0000313" key="3">
    <source>
        <dbReference type="EnsemblPlants" id="KRG92193"/>
    </source>
</evidence>
<dbReference type="Gramene" id="KRG92193">
    <property type="protein sequence ID" value="KRG92193"/>
    <property type="gene ID" value="GLYMA_20G197200"/>
</dbReference>
<dbReference type="Proteomes" id="UP000008827">
    <property type="component" value="Chromosome 20"/>
</dbReference>
<reference evidence="2 3" key="1">
    <citation type="journal article" date="2010" name="Nature">
        <title>Genome sequence of the palaeopolyploid soybean.</title>
        <authorList>
            <person name="Schmutz J."/>
            <person name="Cannon S.B."/>
            <person name="Schlueter J."/>
            <person name="Ma J."/>
            <person name="Mitros T."/>
            <person name="Nelson W."/>
            <person name="Hyten D.L."/>
            <person name="Song Q."/>
            <person name="Thelen J.J."/>
            <person name="Cheng J."/>
            <person name="Xu D."/>
            <person name="Hellsten U."/>
            <person name="May G.D."/>
            <person name="Yu Y."/>
            <person name="Sakurai T."/>
            <person name="Umezawa T."/>
            <person name="Bhattacharyya M.K."/>
            <person name="Sandhu D."/>
            <person name="Valliyodan B."/>
            <person name="Lindquist E."/>
            <person name="Peto M."/>
            <person name="Grant D."/>
            <person name="Shu S."/>
            <person name="Goodstein D."/>
            <person name="Barry K."/>
            <person name="Futrell-Griggs M."/>
            <person name="Abernathy B."/>
            <person name="Du J."/>
            <person name="Tian Z."/>
            <person name="Zhu L."/>
            <person name="Gill N."/>
            <person name="Joshi T."/>
            <person name="Libault M."/>
            <person name="Sethuraman A."/>
            <person name="Zhang X.-C."/>
            <person name="Shinozaki K."/>
            <person name="Nguyen H.T."/>
            <person name="Wing R.A."/>
            <person name="Cregan P."/>
            <person name="Specht J."/>
            <person name="Grimwood J."/>
            <person name="Rokhsar D."/>
            <person name="Stacey G."/>
            <person name="Shoemaker R.C."/>
            <person name="Jackson S.A."/>
        </authorList>
    </citation>
    <scope>NUCLEOTIDE SEQUENCE</scope>
    <source>
        <strain evidence="3">cv. Williams 82</strain>
        <tissue evidence="2">Callus</tissue>
    </source>
</reference>
<gene>
    <name evidence="2" type="ORF">GLYMA_20G197200</name>
</gene>
<evidence type="ECO:0000313" key="2">
    <source>
        <dbReference type="EMBL" id="KRG92193.1"/>
    </source>
</evidence>
<organism evidence="2">
    <name type="scientific">Glycine max</name>
    <name type="common">Soybean</name>
    <name type="synonym">Glycine hispida</name>
    <dbReference type="NCBI Taxonomy" id="3847"/>
    <lineage>
        <taxon>Eukaryota</taxon>
        <taxon>Viridiplantae</taxon>
        <taxon>Streptophyta</taxon>
        <taxon>Embryophyta</taxon>
        <taxon>Tracheophyta</taxon>
        <taxon>Spermatophyta</taxon>
        <taxon>Magnoliopsida</taxon>
        <taxon>eudicotyledons</taxon>
        <taxon>Gunneridae</taxon>
        <taxon>Pentapetalae</taxon>
        <taxon>rosids</taxon>
        <taxon>fabids</taxon>
        <taxon>Fabales</taxon>
        <taxon>Fabaceae</taxon>
        <taxon>Papilionoideae</taxon>
        <taxon>50 kb inversion clade</taxon>
        <taxon>NPAAA clade</taxon>
        <taxon>indigoferoid/millettioid clade</taxon>
        <taxon>Phaseoleae</taxon>
        <taxon>Glycine</taxon>
        <taxon>Glycine subgen. Soja</taxon>
    </lineage>
</organism>
<feature type="compositionally biased region" description="Polar residues" evidence="1">
    <location>
        <begin position="11"/>
        <end position="20"/>
    </location>
</feature>
<feature type="region of interest" description="Disordered" evidence="1">
    <location>
        <begin position="1"/>
        <end position="20"/>
    </location>
</feature>
<proteinExistence type="predicted"/>
<name>A0A0R0ENQ8_SOYBN</name>
<protein>
    <submittedName>
        <fullName evidence="2 3">Uncharacterized protein</fullName>
    </submittedName>
</protein>
<accession>A0A0R0ENQ8</accession>
<reference evidence="3" key="2">
    <citation type="submission" date="2018-02" db="UniProtKB">
        <authorList>
            <consortium name="EnsemblPlants"/>
        </authorList>
    </citation>
    <scope>IDENTIFICATION</scope>
    <source>
        <strain evidence="3">Williams 82</strain>
    </source>
</reference>
<dbReference type="AlphaFoldDB" id="A0A0R0ENQ8"/>
<keyword evidence="4" id="KW-1185">Reference proteome</keyword>